<dbReference type="RefSeq" id="WP_413281472.1">
    <property type="nucleotide sequence ID" value="NZ_JBHFNT010000300.1"/>
</dbReference>
<dbReference type="Proteomes" id="UP001576780">
    <property type="component" value="Unassembled WGS sequence"/>
</dbReference>
<comment type="caution">
    <text evidence="1">The sequence shown here is derived from an EMBL/GenBank/DDBJ whole genome shotgun (WGS) entry which is preliminary data.</text>
</comment>
<reference evidence="1 2" key="1">
    <citation type="submission" date="2024-09" db="EMBL/GenBank/DDBJ databases">
        <title>Floridaenema gen nov. (Aerosakkonemataceae, Aerosakkonematales ord. nov., Cyanobacteria) from benthic tropical and subtropical fresh waters, with the description of four new species.</title>
        <authorList>
            <person name="Moretto J.A."/>
            <person name="Berthold D.E."/>
            <person name="Lefler F.W."/>
            <person name="Huang I.-S."/>
            <person name="Laughinghouse H. IV."/>
        </authorList>
    </citation>
    <scope>NUCLEOTIDE SEQUENCE [LARGE SCALE GENOMIC DNA]</scope>
    <source>
        <strain evidence="1 2">BLCC-F167</strain>
    </source>
</reference>
<keyword evidence="2" id="KW-1185">Reference proteome</keyword>
<proteinExistence type="predicted"/>
<protein>
    <recommendedName>
        <fullName evidence="3">DUF5615 domain-containing protein</fullName>
    </recommendedName>
</protein>
<dbReference type="EMBL" id="JBHFNT010000300">
    <property type="protein sequence ID" value="MFB2839188.1"/>
    <property type="molecule type" value="Genomic_DNA"/>
</dbReference>
<evidence type="ECO:0008006" key="3">
    <source>
        <dbReference type="Google" id="ProtNLM"/>
    </source>
</evidence>
<evidence type="ECO:0000313" key="2">
    <source>
        <dbReference type="Proteomes" id="UP001576780"/>
    </source>
</evidence>
<organism evidence="1 2">
    <name type="scientific">Floridaenema evergladense BLCC-F167</name>
    <dbReference type="NCBI Taxonomy" id="3153639"/>
    <lineage>
        <taxon>Bacteria</taxon>
        <taxon>Bacillati</taxon>
        <taxon>Cyanobacteriota</taxon>
        <taxon>Cyanophyceae</taxon>
        <taxon>Oscillatoriophycideae</taxon>
        <taxon>Aerosakkonematales</taxon>
        <taxon>Aerosakkonemataceae</taxon>
        <taxon>Floridanema</taxon>
        <taxon>Floridanema evergladense</taxon>
    </lineage>
</organism>
<gene>
    <name evidence="1" type="ORF">ACE1CA_32260</name>
</gene>
<sequence length="41" mass="4786">MTICKYLIDENMLPLYKQQLLARKPDLIVCTIGDPDIYPVF</sequence>
<name>A0ABV4WVR9_9CYAN</name>
<evidence type="ECO:0000313" key="1">
    <source>
        <dbReference type="EMBL" id="MFB2839188.1"/>
    </source>
</evidence>
<accession>A0ABV4WVR9</accession>